<reference evidence="1" key="1">
    <citation type="submission" date="2020-12" db="EMBL/GenBank/DDBJ databases">
        <authorList>
            <consortium name="Molecular Ecology Group"/>
        </authorList>
    </citation>
    <scope>NUCLEOTIDE SEQUENCE</scope>
    <source>
        <strain evidence="1">TBG_1078</strain>
    </source>
</reference>
<dbReference type="EMBL" id="CAJHUB010000755">
    <property type="protein sequence ID" value="CAD7683012.1"/>
    <property type="molecule type" value="Genomic_DNA"/>
</dbReference>
<sequence>MWSKLISFSTELPYYSTSISLVYHMFEGAYPSSPLSQDMLKSCGAPCS</sequence>
<dbReference type="Proteomes" id="UP000645828">
    <property type="component" value="Unassembled WGS sequence"/>
</dbReference>
<gene>
    <name evidence="1" type="ORF">NYPRO_LOCUS15804</name>
</gene>
<comment type="caution">
    <text evidence="1">The sequence shown here is derived from an EMBL/GenBank/DDBJ whole genome shotgun (WGS) entry which is preliminary data.</text>
</comment>
<dbReference type="AlphaFoldDB" id="A0A811Z421"/>
<evidence type="ECO:0000313" key="1">
    <source>
        <dbReference type="EMBL" id="CAD7683012.1"/>
    </source>
</evidence>
<organism evidence="1 2">
    <name type="scientific">Nyctereutes procyonoides</name>
    <name type="common">Raccoon dog</name>
    <name type="synonym">Canis procyonoides</name>
    <dbReference type="NCBI Taxonomy" id="34880"/>
    <lineage>
        <taxon>Eukaryota</taxon>
        <taxon>Metazoa</taxon>
        <taxon>Chordata</taxon>
        <taxon>Craniata</taxon>
        <taxon>Vertebrata</taxon>
        <taxon>Euteleostomi</taxon>
        <taxon>Mammalia</taxon>
        <taxon>Eutheria</taxon>
        <taxon>Laurasiatheria</taxon>
        <taxon>Carnivora</taxon>
        <taxon>Caniformia</taxon>
        <taxon>Canidae</taxon>
        <taxon>Nyctereutes</taxon>
    </lineage>
</organism>
<name>A0A811Z421_NYCPR</name>
<protein>
    <submittedName>
        <fullName evidence="1">(raccoon dog) hypothetical protein</fullName>
    </submittedName>
</protein>
<keyword evidence="2" id="KW-1185">Reference proteome</keyword>
<evidence type="ECO:0000313" key="2">
    <source>
        <dbReference type="Proteomes" id="UP000645828"/>
    </source>
</evidence>
<accession>A0A811Z421</accession>
<proteinExistence type="predicted"/>